<dbReference type="InterPro" id="IPR011990">
    <property type="entry name" value="TPR-like_helical_dom_sf"/>
</dbReference>
<feature type="repeat" description="TPR" evidence="1">
    <location>
        <begin position="1199"/>
        <end position="1232"/>
    </location>
</feature>
<comment type="caution">
    <text evidence="4">The sequence shown here is derived from an EMBL/GenBank/DDBJ whole genome shotgun (WGS) entry which is preliminary data.</text>
</comment>
<dbReference type="SUPFAM" id="SSF46565">
    <property type="entry name" value="Chaperone J-domain"/>
    <property type="match status" value="1"/>
</dbReference>
<gene>
    <name evidence="4" type="ORF">MNOR_LOCUS7707</name>
</gene>
<dbReference type="PROSITE" id="PS50076">
    <property type="entry name" value="DNAJ_2"/>
    <property type="match status" value="1"/>
</dbReference>
<evidence type="ECO:0000256" key="2">
    <source>
        <dbReference type="SAM" id="MobiDB-lite"/>
    </source>
</evidence>
<feature type="region of interest" description="Disordered" evidence="2">
    <location>
        <begin position="35"/>
        <end position="146"/>
    </location>
</feature>
<accession>A0AAV2Q2V0</accession>
<feature type="repeat" description="TPR" evidence="1">
    <location>
        <begin position="685"/>
        <end position="718"/>
    </location>
</feature>
<dbReference type="Pfam" id="PF00226">
    <property type="entry name" value="DnaJ"/>
    <property type="match status" value="1"/>
</dbReference>
<dbReference type="EMBL" id="CAXKWB010003442">
    <property type="protein sequence ID" value="CAL4069278.1"/>
    <property type="molecule type" value="Genomic_DNA"/>
</dbReference>
<dbReference type="PRINTS" id="PR00625">
    <property type="entry name" value="JDOMAIN"/>
</dbReference>
<protein>
    <recommendedName>
        <fullName evidence="3">J domain-containing protein</fullName>
    </recommendedName>
</protein>
<dbReference type="SMART" id="SM00271">
    <property type="entry name" value="DnaJ"/>
    <property type="match status" value="1"/>
</dbReference>
<dbReference type="Gene3D" id="1.25.40.10">
    <property type="entry name" value="Tetratricopeptide repeat domain"/>
    <property type="match status" value="6"/>
</dbReference>
<evidence type="ECO:0000313" key="5">
    <source>
        <dbReference type="Proteomes" id="UP001497623"/>
    </source>
</evidence>
<dbReference type="PANTHER" id="PTHR44200:SF1">
    <property type="entry name" value="DNAJ HOMOLOG SUBFAMILY C MEMBER 7"/>
    <property type="match status" value="1"/>
</dbReference>
<dbReference type="PROSITE" id="PS50005">
    <property type="entry name" value="TPR"/>
    <property type="match status" value="4"/>
</dbReference>
<dbReference type="Pfam" id="PF13432">
    <property type="entry name" value="TPR_16"/>
    <property type="match status" value="1"/>
</dbReference>
<feature type="repeat" description="TPR" evidence="1">
    <location>
        <begin position="1007"/>
        <end position="1040"/>
    </location>
</feature>
<reference evidence="4 5" key="1">
    <citation type="submission" date="2024-05" db="EMBL/GenBank/DDBJ databases">
        <authorList>
            <person name="Wallberg A."/>
        </authorList>
    </citation>
    <scope>NUCLEOTIDE SEQUENCE [LARGE SCALE GENOMIC DNA]</scope>
</reference>
<evidence type="ECO:0000256" key="1">
    <source>
        <dbReference type="PROSITE-ProRule" id="PRU00339"/>
    </source>
</evidence>
<dbReference type="Pfam" id="PF12895">
    <property type="entry name" value="ANAPC3"/>
    <property type="match status" value="1"/>
</dbReference>
<dbReference type="PANTHER" id="PTHR44200">
    <property type="entry name" value="DNAJ HOMOLOG SUBFAMILY C MEMBER 7"/>
    <property type="match status" value="1"/>
</dbReference>
<sequence>MKKNISSNKGNVNNYRDDQDIFQHHVRQFRRCAGSYSNENIPETTKVNQSKSTEGYPSDQINYHGRGRGRGRERCRGRGRGRVISSRGRGISPRGGISHGQIGVASSQGRGHLSRGSINRSSTVFESSHGRGTLSRGRLSHGHFGGTISQGRGIFTHMTQFKNRNEDEIYQEQYSNTPNLMSNCIQENAYQYRYLLEESSVIKHNISKEPNERLNQNIAKRNDSYEKGNVDTSFVRKDPIGIKPLNIILQLSPEAALERLINNESGYKILMSVDCTNQDKELHVENINDRKMLVLLEVLAHASKAKYADSSLSQFFEISCQKHFVNKLNSFCLHMKTKNEKEIIQFFRNMLSFLKSYIDLMNWHASLRIPNLVECCILVLKDMSTKYNDLNDMICKYKELRKIVSGNKKALENDVAEEQSNVKLESSKVNSKTISIEQKITQKMPRENSHQKNDLNKLQLFDQLTLLKFNLTEIIQCLEERETINNHLLKSATDQAFSIVLASHSSMPETKSIYKKCKEAESIIKNFLTNGKNASSGKECFRESITLYSEALNDCNKVGGDNVNFYLDATKASYHEKKFEKAIMYASTAIAIDKSNIEAYTLRGKCHEELGNLDSLEKAIEDFLIVCNRNKTKENCAMLNNIRNVFQKRLQECSEVAINAGEYQEALIHLNKALQIETEDENTTASLYYTMASAHAKEKNFEMAIMYASTAIDIDTSNIEAYTLRGKCHEERGNLDSMEKAIEDFVIVYNSIKTKETCAMLNNIRNVLNKKLQECSEVAINAGEYQEALIYLNRALQIETEDENTTASLYYTMASVHAKEECYEEAITDLKSCLEINKEDCAAYHLRAQCYQKLGNYENAIKDLGILCEQNPTVYNTNNYQSAKQELQKTLYNDVTNALKMQKYNQAYLLCNKALAIKTKNKRLTAEIYYDRAAAAYELKRYHEAFEDASFLLQNYPDYSQAYFIRAKCYEQHEMYEEAISDYQSLYINESSTENYDNLENAKLMHKIKRKKDGNIAYKAGKLDEAIKHYNQALEIKTTNKDTDANIYYNRALTFYHKRMIERAMQDLITCIEQDSQYVKAYKLKAKCYEEQEKFTYAKNVYSKIDLIQPCEENIRNIERLKAIINQKSKYLEGKSAFDRKDYNEALSILSEAVDIESENQCITSKIYYQRAYALYRLKKYNQSIEDCSTALELNSMLIKSLQLRARCYCRIENYTEAVKDFETFFEMDPTEENEKMLDSAMRNQPRDHYSILGLSYKATKEEILKAYRTLAKIYHPDKHSSANVRVKKRKEEKFKDVLQAYTVLSNPSKRAAYNLDNKFY</sequence>
<dbReference type="InterPro" id="IPR001623">
    <property type="entry name" value="DnaJ_domain"/>
</dbReference>
<dbReference type="InterPro" id="IPR019734">
    <property type="entry name" value="TPR_rpt"/>
</dbReference>
<dbReference type="Pfam" id="PF13181">
    <property type="entry name" value="TPR_8"/>
    <property type="match status" value="2"/>
</dbReference>
<dbReference type="Proteomes" id="UP001497623">
    <property type="component" value="Unassembled WGS sequence"/>
</dbReference>
<dbReference type="Pfam" id="PF13414">
    <property type="entry name" value="TPR_11"/>
    <property type="match status" value="1"/>
</dbReference>
<feature type="compositionally biased region" description="Polar residues" evidence="2">
    <location>
        <begin position="35"/>
        <end position="61"/>
    </location>
</feature>
<evidence type="ECO:0000313" key="4">
    <source>
        <dbReference type="EMBL" id="CAL4069278.1"/>
    </source>
</evidence>
<keyword evidence="1" id="KW-0802">TPR repeat</keyword>
<organism evidence="4 5">
    <name type="scientific">Meganyctiphanes norvegica</name>
    <name type="common">Northern krill</name>
    <name type="synonym">Thysanopoda norvegica</name>
    <dbReference type="NCBI Taxonomy" id="48144"/>
    <lineage>
        <taxon>Eukaryota</taxon>
        <taxon>Metazoa</taxon>
        <taxon>Ecdysozoa</taxon>
        <taxon>Arthropoda</taxon>
        <taxon>Crustacea</taxon>
        <taxon>Multicrustacea</taxon>
        <taxon>Malacostraca</taxon>
        <taxon>Eumalacostraca</taxon>
        <taxon>Eucarida</taxon>
        <taxon>Euphausiacea</taxon>
        <taxon>Euphausiidae</taxon>
        <taxon>Meganyctiphanes</taxon>
    </lineage>
</organism>
<dbReference type="SMART" id="SM00028">
    <property type="entry name" value="TPR"/>
    <property type="match status" value="17"/>
</dbReference>
<dbReference type="CDD" id="cd06257">
    <property type="entry name" value="DnaJ"/>
    <property type="match status" value="1"/>
</dbReference>
<dbReference type="Gene3D" id="1.10.287.110">
    <property type="entry name" value="DnaJ domain"/>
    <property type="match status" value="1"/>
</dbReference>
<feature type="compositionally biased region" description="Polar residues" evidence="2">
    <location>
        <begin position="116"/>
        <end position="126"/>
    </location>
</feature>
<evidence type="ECO:0000259" key="3">
    <source>
        <dbReference type="PROSITE" id="PS50076"/>
    </source>
</evidence>
<dbReference type="InterPro" id="IPR036869">
    <property type="entry name" value="J_dom_sf"/>
</dbReference>
<feature type="domain" description="J" evidence="3">
    <location>
        <begin position="1248"/>
        <end position="1318"/>
    </location>
</feature>
<feature type="compositionally biased region" description="Low complexity" evidence="2">
    <location>
        <begin position="82"/>
        <end position="100"/>
    </location>
</feature>
<name>A0AAV2Q2V0_MEGNR</name>
<keyword evidence="5" id="KW-1185">Reference proteome</keyword>
<dbReference type="InterPro" id="IPR052758">
    <property type="entry name" value="SRC_co-chaperone"/>
</dbReference>
<dbReference type="SUPFAM" id="SSF48452">
    <property type="entry name" value="TPR-like"/>
    <property type="match status" value="4"/>
</dbReference>
<feature type="repeat" description="TPR" evidence="1">
    <location>
        <begin position="807"/>
        <end position="840"/>
    </location>
</feature>
<proteinExistence type="predicted"/>